<dbReference type="InterPro" id="IPR003786">
    <property type="entry name" value="FdhD"/>
</dbReference>
<protein>
    <recommendedName>
        <fullName evidence="3">Sulfur carrier protein FdhD</fullName>
    </recommendedName>
</protein>
<dbReference type="PIRSF" id="PIRSF015626">
    <property type="entry name" value="FdhD"/>
    <property type="match status" value="1"/>
</dbReference>
<feature type="binding site" evidence="3">
    <location>
        <begin position="253"/>
        <end position="258"/>
    </location>
    <ligand>
        <name>Mo-bis(molybdopterin guanine dinucleotide)</name>
        <dbReference type="ChEBI" id="CHEBI:60539"/>
    </ligand>
</feature>
<evidence type="ECO:0000313" key="4">
    <source>
        <dbReference type="EMBL" id="HGZ43070.1"/>
    </source>
</evidence>
<dbReference type="InterPro" id="IPR016193">
    <property type="entry name" value="Cytidine_deaminase-like"/>
</dbReference>
<comment type="caution">
    <text evidence="4">The sequence shown here is derived from an EMBL/GenBank/DDBJ whole genome shotgun (WGS) entry which is preliminary data.</text>
</comment>
<reference evidence="4" key="1">
    <citation type="journal article" date="2020" name="mSystems">
        <title>Genome- and Community-Level Interaction Insights into Carbon Utilization and Element Cycling Functions of Hydrothermarchaeota in Hydrothermal Sediment.</title>
        <authorList>
            <person name="Zhou Z."/>
            <person name="Liu Y."/>
            <person name="Xu W."/>
            <person name="Pan J."/>
            <person name="Luo Z.H."/>
            <person name="Li M."/>
        </authorList>
    </citation>
    <scope>NUCLEOTIDE SEQUENCE [LARGE SCALE GENOMIC DNA]</scope>
    <source>
        <strain evidence="4">SpSt-381</strain>
    </source>
</reference>
<dbReference type="Gene3D" id="3.40.140.10">
    <property type="entry name" value="Cytidine Deaminase, domain 2"/>
    <property type="match status" value="1"/>
</dbReference>
<evidence type="ECO:0000256" key="3">
    <source>
        <dbReference type="HAMAP-Rule" id="MF_00187"/>
    </source>
</evidence>
<dbReference type="AlphaFoldDB" id="A0A832MJP5"/>
<comment type="subcellular location">
    <subcellularLocation>
        <location evidence="3">Cytoplasm</location>
    </subcellularLocation>
</comment>
<evidence type="ECO:0000256" key="2">
    <source>
        <dbReference type="ARBA" id="ARBA00023150"/>
    </source>
</evidence>
<dbReference type="GO" id="GO:0016783">
    <property type="term" value="F:sulfurtransferase activity"/>
    <property type="evidence" value="ECO:0007669"/>
    <property type="project" value="InterPro"/>
</dbReference>
<keyword evidence="4" id="KW-0808">Transferase</keyword>
<dbReference type="GO" id="GO:0006777">
    <property type="term" value="P:Mo-molybdopterin cofactor biosynthetic process"/>
    <property type="evidence" value="ECO:0007669"/>
    <property type="project" value="UniProtKB-UniRule"/>
</dbReference>
<dbReference type="GO" id="GO:0097163">
    <property type="term" value="F:sulfur carrier activity"/>
    <property type="evidence" value="ECO:0007669"/>
    <property type="project" value="UniProtKB-UniRule"/>
</dbReference>
<sequence length="276" mass="28860">MGDPRISHRTVQRVTAAGAERREDAVAVERPLEIRVDGRALAVTLRTPGDDEDLVLGFLASEGAIARRTDVAGLRVAAAECPGDSDRAELALAPGVRLDWARLERHFAASSACGLCGRAHLDVLRAGLDPAPPGPPLDLAALAALPERLRAGQRAFTETGGLHAAAWCDEALAPRVLREDVGRHNAVDKVAGWLLARGEHPAGRGVLWVSGRIGAEIVLKAARARIPVLAAVGAPSTLAVDLARAAGMALVGFLREGRMNAYAGAERLGLPAQARA</sequence>
<evidence type="ECO:0000256" key="1">
    <source>
        <dbReference type="ARBA" id="ARBA00022490"/>
    </source>
</evidence>
<dbReference type="Pfam" id="PF02634">
    <property type="entry name" value="FdhD-NarQ"/>
    <property type="match status" value="1"/>
</dbReference>
<dbReference type="PANTHER" id="PTHR30592:SF1">
    <property type="entry name" value="SULFUR CARRIER PROTEIN FDHD"/>
    <property type="match status" value="1"/>
</dbReference>
<dbReference type="NCBIfam" id="TIGR00129">
    <property type="entry name" value="fdhD_narQ"/>
    <property type="match status" value="1"/>
</dbReference>
<dbReference type="Gene3D" id="3.10.20.10">
    <property type="match status" value="1"/>
</dbReference>
<dbReference type="PANTHER" id="PTHR30592">
    <property type="entry name" value="FORMATE DEHYDROGENASE"/>
    <property type="match status" value="1"/>
</dbReference>
<dbReference type="GO" id="GO:0005737">
    <property type="term" value="C:cytoplasm"/>
    <property type="evidence" value="ECO:0007669"/>
    <property type="project" value="UniProtKB-SubCell"/>
</dbReference>
<comment type="function">
    <text evidence="3">Required for formate dehydrogenase (FDH) activity. Acts as a sulfur carrier protein that transfers sulfur from IscS to the molybdenum cofactor prior to its insertion into FDH.</text>
</comment>
<dbReference type="SUPFAM" id="SSF53927">
    <property type="entry name" value="Cytidine deaminase-like"/>
    <property type="match status" value="1"/>
</dbReference>
<feature type="active site" description="Cysteine persulfide intermediate" evidence="3">
    <location>
        <position position="113"/>
    </location>
</feature>
<keyword evidence="2 3" id="KW-0501">Molybdenum cofactor biosynthesis</keyword>
<accession>A0A832MJP5</accession>
<name>A0A832MJP5_UNCEI</name>
<dbReference type="EMBL" id="DSQF01000012">
    <property type="protein sequence ID" value="HGZ43070.1"/>
    <property type="molecule type" value="Genomic_DNA"/>
</dbReference>
<gene>
    <name evidence="3 4" type="primary">fdhD</name>
    <name evidence="4" type="ORF">ENR23_06545</name>
</gene>
<proteinExistence type="inferred from homology"/>
<comment type="similarity">
    <text evidence="3">Belongs to the FdhD family.</text>
</comment>
<organism evidence="4">
    <name type="scientific">Eiseniibacteriota bacterium</name>
    <dbReference type="NCBI Taxonomy" id="2212470"/>
    <lineage>
        <taxon>Bacteria</taxon>
        <taxon>Candidatus Eiseniibacteriota</taxon>
    </lineage>
</organism>
<keyword evidence="1 3" id="KW-0963">Cytoplasm</keyword>
<dbReference type="HAMAP" id="MF_00187">
    <property type="entry name" value="FdhD"/>
    <property type="match status" value="1"/>
</dbReference>